<evidence type="ECO:0000256" key="1">
    <source>
        <dbReference type="ARBA" id="ARBA00006382"/>
    </source>
</evidence>
<dbReference type="InterPro" id="IPR016211">
    <property type="entry name" value="Glu/Phe/Leu/Val/Trp_DH_bac/arc"/>
</dbReference>
<dbReference type="Proteomes" id="UP001500689">
    <property type="component" value="Unassembled WGS sequence"/>
</dbReference>
<dbReference type="InterPro" id="IPR036291">
    <property type="entry name" value="NAD(P)-bd_dom_sf"/>
</dbReference>
<gene>
    <name evidence="5" type="ORF">GCM10022222_36070</name>
</gene>
<dbReference type="SUPFAM" id="SSF51735">
    <property type="entry name" value="NAD(P)-binding Rossmann-fold domains"/>
    <property type="match status" value="1"/>
</dbReference>
<dbReference type="PIRSF" id="PIRSF000188">
    <property type="entry name" value="Phe_leu_dh"/>
    <property type="match status" value="1"/>
</dbReference>
<organism evidence="5 6">
    <name type="scientific">Amycolatopsis ultiminotia</name>
    <dbReference type="NCBI Taxonomy" id="543629"/>
    <lineage>
        <taxon>Bacteria</taxon>
        <taxon>Bacillati</taxon>
        <taxon>Actinomycetota</taxon>
        <taxon>Actinomycetes</taxon>
        <taxon>Pseudonocardiales</taxon>
        <taxon>Pseudonocardiaceae</taxon>
        <taxon>Amycolatopsis</taxon>
    </lineage>
</organism>
<comment type="similarity">
    <text evidence="1">Belongs to the Glu/Leu/Phe/Val dehydrogenases family.</text>
</comment>
<dbReference type="Gene3D" id="3.40.50.10860">
    <property type="entry name" value="Leucine Dehydrogenase, chain A, domain 1"/>
    <property type="match status" value="1"/>
</dbReference>
<dbReference type="Pfam" id="PF02812">
    <property type="entry name" value="ELFV_dehydrog_N"/>
    <property type="match status" value="1"/>
</dbReference>
<dbReference type="InterPro" id="IPR046346">
    <property type="entry name" value="Aminoacid_DH-like_N_sf"/>
</dbReference>
<name>A0ABP6WEH1_9PSEU</name>
<evidence type="ECO:0000313" key="6">
    <source>
        <dbReference type="Proteomes" id="UP001500689"/>
    </source>
</evidence>
<accession>A0ABP6WEH1</accession>
<sequence>MTDRNLPWAHDRLVVRRGRRSGITTMVAVHSRALGPAVGGCRMKQYRGFAEAERDVLRLSAAMTDKLAIAGLRAGGGKSVIALAPGQQLTPAERRAVLLDHADLIASFGGDYLAGPDVGTGPEDMLVLRETGPHAFCVPASAGGIGSSSGPTAQGVLAALRSASAAVFGSPDPAGRRIVVSGHGAVGGLVAQAVAAAGAEVVVSDVDPATRAVARRLGYEWVEPEAAIATEADILVPSAVGGVLGDDTEVGARLVVGPANNQLVDDRAAEALAARGVVWVPDYVASAGGVVYALAREIDGVDHPVAAARVDRIGDVVSRLLADARVHGRTPHAEAAEQVRQRLAAPRPAVV</sequence>
<protein>
    <submittedName>
        <fullName evidence="5">Amino acid dehydrogenase</fullName>
    </submittedName>
</protein>
<proteinExistence type="inferred from homology"/>
<dbReference type="SUPFAM" id="SSF53223">
    <property type="entry name" value="Aminoacid dehydrogenase-like, N-terminal domain"/>
    <property type="match status" value="1"/>
</dbReference>
<keyword evidence="2" id="KW-0560">Oxidoreductase</keyword>
<dbReference type="Pfam" id="PF00670">
    <property type="entry name" value="AdoHcyase_NAD"/>
    <property type="match status" value="1"/>
</dbReference>
<reference evidence="6" key="1">
    <citation type="journal article" date="2019" name="Int. J. Syst. Evol. Microbiol.">
        <title>The Global Catalogue of Microorganisms (GCM) 10K type strain sequencing project: providing services to taxonomists for standard genome sequencing and annotation.</title>
        <authorList>
            <consortium name="The Broad Institute Genomics Platform"/>
            <consortium name="The Broad Institute Genome Sequencing Center for Infectious Disease"/>
            <person name="Wu L."/>
            <person name="Ma J."/>
        </authorList>
    </citation>
    <scope>NUCLEOTIDE SEQUENCE [LARGE SCALE GENOMIC DNA]</scope>
    <source>
        <strain evidence="6">JCM 16898</strain>
    </source>
</reference>
<evidence type="ECO:0000256" key="3">
    <source>
        <dbReference type="ARBA" id="ARBA00023027"/>
    </source>
</evidence>
<dbReference type="InterPro" id="IPR006095">
    <property type="entry name" value="Glu/Leu/Phe/Val/Trp_DH"/>
</dbReference>
<dbReference type="Gene3D" id="3.40.50.720">
    <property type="entry name" value="NAD(P)-binding Rossmann-like Domain"/>
    <property type="match status" value="1"/>
</dbReference>
<dbReference type="PRINTS" id="PR00082">
    <property type="entry name" value="GLFDHDRGNASE"/>
</dbReference>
<evidence type="ECO:0000259" key="4">
    <source>
        <dbReference type="SMART" id="SM00839"/>
    </source>
</evidence>
<dbReference type="RefSeq" id="WP_344861196.1">
    <property type="nucleotide sequence ID" value="NZ_BAAAZN010000007.1"/>
</dbReference>
<dbReference type="SMART" id="SM00839">
    <property type="entry name" value="ELFV_dehydrog"/>
    <property type="match status" value="1"/>
</dbReference>
<dbReference type="InterPro" id="IPR006097">
    <property type="entry name" value="Glu/Leu/Phe/Val/Trp_DH_dimer"/>
</dbReference>
<evidence type="ECO:0000313" key="5">
    <source>
        <dbReference type="EMBL" id="GAA3549232.1"/>
    </source>
</evidence>
<feature type="domain" description="Glutamate/phenylalanine/leucine/valine/L-tryptophan dehydrogenase C-terminal" evidence="4">
    <location>
        <begin position="144"/>
        <end position="347"/>
    </location>
</feature>
<comment type="caution">
    <text evidence="5">The sequence shown here is derived from an EMBL/GenBank/DDBJ whole genome shotgun (WGS) entry which is preliminary data.</text>
</comment>
<keyword evidence="6" id="KW-1185">Reference proteome</keyword>
<dbReference type="EMBL" id="BAAAZN010000007">
    <property type="protein sequence ID" value="GAA3549232.1"/>
    <property type="molecule type" value="Genomic_DNA"/>
</dbReference>
<dbReference type="InterPro" id="IPR015878">
    <property type="entry name" value="Ado_hCys_hydrolase_NAD-bd"/>
</dbReference>
<keyword evidence="3" id="KW-0520">NAD</keyword>
<dbReference type="InterPro" id="IPR006096">
    <property type="entry name" value="Glu/Leu/Phe/Val/Trp_DH_C"/>
</dbReference>
<dbReference type="PANTHER" id="PTHR42722:SF1">
    <property type="entry name" value="VALINE DEHYDROGENASE"/>
    <property type="match status" value="1"/>
</dbReference>
<dbReference type="PANTHER" id="PTHR42722">
    <property type="entry name" value="LEUCINE DEHYDROGENASE"/>
    <property type="match status" value="1"/>
</dbReference>
<evidence type="ECO:0000256" key="2">
    <source>
        <dbReference type="ARBA" id="ARBA00023002"/>
    </source>
</evidence>